<dbReference type="PROSITE" id="PS00211">
    <property type="entry name" value="ABC_TRANSPORTER_1"/>
    <property type="match status" value="1"/>
</dbReference>
<dbReference type="Proteomes" id="UP000244903">
    <property type="component" value="Chromosome"/>
</dbReference>
<dbReference type="EMBL" id="CP015453">
    <property type="protein sequence ID" value="AWH95227.1"/>
    <property type="molecule type" value="Genomic_DNA"/>
</dbReference>
<dbReference type="SMART" id="SM00382">
    <property type="entry name" value="AAA"/>
    <property type="match status" value="1"/>
</dbReference>
<dbReference type="GO" id="GO:0005886">
    <property type="term" value="C:plasma membrane"/>
    <property type="evidence" value="ECO:0007669"/>
    <property type="project" value="TreeGrafter"/>
</dbReference>
<evidence type="ECO:0000256" key="1">
    <source>
        <dbReference type="ARBA" id="ARBA00022448"/>
    </source>
</evidence>
<protein>
    <submittedName>
        <fullName evidence="5">ABC transporter ATP-binding protein</fullName>
    </submittedName>
</protein>
<dbReference type="InterPro" id="IPR015854">
    <property type="entry name" value="ABC_transpr_LolD-like"/>
</dbReference>
<evidence type="ECO:0000259" key="4">
    <source>
        <dbReference type="PROSITE" id="PS50893"/>
    </source>
</evidence>
<accession>A0AAD0JPI6</accession>
<dbReference type="InterPro" id="IPR027417">
    <property type="entry name" value="P-loop_NTPase"/>
</dbReference>
<dbReference type="InterPro" id="IPR003439">
    <property type="entry name" value="ABC_transporter-like_ATP-bd"/>
</dbReference>
<keyword evidence="6" id="KW-1185">Reference proteome</keyword>
<reference evidence="5 6" key="1">
    <citation type="submission" date="2016-04" db="EMBL/GenBank/DDBJ databases">
        <title>Complete genome sequence of the haloalkaliphilic hydrocarbon-degrading bacterium Dietzia psychralcaliphila ILA-1T, isolated from a drain of a fish product-processing plant.</title>
        <authorList>
            <person name="Zhao J."/>
            <person name="Hu B."/>
            <person name="Geng S."/>
            <person name="Nie Y."/>
            <person name="Tang Y."/>
        </authorList>
    </citation>
    <scope>NUCLEOTIDE SEQUENCE [LARGE SCALE GENOMIC DNA]</scope>
    <source>
        <strain evidence="5 6">ILA-1</strain>
    </source>
</reference>
<dbReference type="PANTHER" id="PTHR24220:SF685">
    <property type="entry name" value="ABC TRANSPORTER RELATED"/>
    <property type="match status" value="1"/>
</dbReference>
<evidence type="ECO:0000256" key="3">
    <source>
        <dbReference type="ARBA" id="ARBA00022840"/>
    </source>
</evidence>
<dbReference type="PROSITE" id="PS50893">
    <property type="entry name" value="ABC_TRANSPORTER_2"/>
    <property type="match status" value="1"/>
</dbReference>
<dbReference type="InterPro" id="IPR003593">
    <property type="entry name" value="AAA+_ATPase"/>
</dbReference>
<keyword evidence="3 5" id="KW-0067">ATP-binding</keyword>
<evidence type="ECO:0000313" key="6">
    <source>
        <dbReference type="Proteomes" id="UP000244903"/>
    </source>
</evidence>
<dbReference type="GO" id="GO:0005524">
    <property type="term" value="F:ATP binding"/>
    <property type="evidence" value="ECO:0007669"/>
    <property type="project" value="UniProtKB-KW"/>
</dbReference>
<organism evidence="5 6">
    <name type="scientific">Dietzia psychralcaliphila</name>
    <dbReference type="NCBI Taxonomy" id="139021"/>
    <lineage>
        <taxon>Bacteria</taxon>
        <taxon>Bacillati</taxon>
        <taxon>Actinomycetota</taxon>
        <taxon>Actinomycetes</taxon>
        <taxon>Mycobacteriales</taxon>
        <taxon>Dietziaceae</taxon>
        <taxon>Dietzia</taxon>
    </lineage>
</organism>
<evidence type="ECO:0000256" key="2">
    <source>
        <dbReference type="ARBA" id="ARBA00022741"/>
    </source>
</evidence>
<dbReference type="RefSeq" id="WP_107748365.1">
    <property type="nucleotide sequence ID" value="NZ_CP015453.1"/>
</dbReference>
<keyword evidence="1" id="KW-0813">Transport</keyword>
<proteinExistence type="predicted"/>
<keyword evidence="2" id="KW-0547">Nucleotide-binding</keyword>
<sequence length="234" mass="25151">MTNTTHTGDDSTPGLRLSGIELTFQDGDQTLYALAGIDVEVARGEVLAVVGPSGAGKSSLLAVAGGLLSPTSGTVEVGGRDLTGLSRRDLTRFRRDHVGFVFQSGNLVPALTARDQLRLVGTLGGDRSRLRDPDQLLEAVGLTHRARRRPATMSGGERQRVGIARALMSSPDLLLVDEPTAALDRRNSHDVVRLLAEETHQHGVATVLVTHDHEILEHCDRVLEMVDGRLRAHV</sequence>
<evidence type="ECO:0000313" key="5">
    <source>
        <dbReference type="EMBL" id="AWH95227.1"/>
    </source>
</evidence>
<dbReference type="GO" id="GO:0016887">
    <property type="term" value="F:ATP hydrolysis activity"/>
    <property type="evidence" value="ECO:0007669"/>
    <property type="project" value="InterPro"/>
</dbReference>
<dbReference type="AlphaFoldDB" id="A0AAD0JPI6"/>
<dbReference type="CDD" id="cd03255">
    <property type="entry name" value="ABC_MJ0796_LolCDE_FtsE"/>
    <property type="match status" value="1"/>
</dbReference>
<dbReference type="SUPFAM" id="SSF52540">
    <property type="entry name" value="P-loop containing nucleoside triphosphate hydrolases"/>
    <property type="match status" value="1"/>
</dbReference>
<dbReference type="Gene3D" id="3.40.50.300">
    <property type="entry name" value="P-loop containing nucleotide triphosphate hydrolases"/>
    <property type="match status" value="1"/>
</dbReference>
<dbReference type="PANTHER" id="PTHR24220">
    <property type="entry name" value="IMPORT ATP-BINDING PROTEIN"/>
    <property type="match status" value="1"/>
</dbReference>
<name>A0AAD0JPI6_9ACTN</name>
<dbReference type="Pfam" id="PF00005">
    <property type="entry name" value="ABC_tran"/>
    <property type="match status" value="1"/>
</dbReference>
<dbReference type="GO" id="GO:0022857">
    <property type="term" value="F:transmembrane transporter activity"/>
    <property type="evidence" value="ECO:0007669"/>
    <property type="project" value="TreeGrafter"/>
</dbReference>
<gene>
    <name evidence="5" type="ORF">A6048_06735</name>
</gene>
<dbReference type="KEGG" id="dpc:A6048_06735"/>
<dbReference type="InterPro" id="IPR017911">
    <property type="entry name" value="MacB-like_ATP-bd"/>
</dbReference>
<dbReference type="InterPro" id="IPR017871">
    <property type="entry name" value="ABC_transporter-like_CS"/>
</dbReference>
<feature type="domain" description="ABC transporter" evidence="4">
    <location>
        <begin position="15"/>
        <end position="234"/>
    </location>
</feature>